<dbReference type="PANTHER" id="PTHR30203:SF25">
    <property type="entry name" value="OUTER MEMBRANE PROTEIN-RELATED"/>
    <property type="match status" value="1"/>
</dbReference>
<name>A0A1G8RDT1_9GAMM</name>
<dbReference type="GO" id="GO:0009279">
    <property type="term" value="C:cell outer membrane"/>
    <property type="evidence" value="ECO:0007669"/>
    <property type="project" value="UniProtKB-SubCell"/>
</dbReference>
<gene>
    <name evidence="3" type="ORF">SAMN04488540_105144</name>
</gene>
<protein>
    <submittedName>
        <fullName evidence="3">Efflux transporter, outer membrane factor (OMF) lipoprotein, NodT family</fullName>
    </submittedName>
</protein>
<keyword evidence="4" id="KW-1185">Reference proteome</keyword>
<proteinExistence type="inferred from homology"/>
<keyword evidence="2 3" id="KW-0449">Lipoprotein</keyword>
<evidence type="ECO:0000256" key="2">
    <source>
        <dbReference type="RuleBase" id="RU362097"/>
    </source>
</evidence>
<comment type="similarity">
    <text evidence="1 2">Belongs to the outer membrane factor (OMF) (TC 1.B.17) family.</text>
</comment>
<organism evidence="3 4">
    <name type="scientific">Ferrimonas sediminum</name>
    <dbReference type="NCBI Taxonomy" id="718193"/>
    <lineage>
        <taxon>Bacteria</taxon>
        <taxon>Pseudomonadati</taxon>
        <taxon>Pseudomonadota</taxon>
        <taxon>Gammaproteobacteria</taxon>
        <taxon>Alteromonadales</taxon>
        <taxon>Ferrimonadaceae</taxon>
        <taxon>Ferrimonas</taxon>
    </lineage>
</organism>
<dbReference type="InterPro" id="IPR003423">
    <property type="entry name" value="OMP_efflux"/>
</dbReference>
<keyword evidence="2" id="KW-0812">Transmembrane</keyword>
<dbReference type="RefSeq" id="WP_176819242.1">
    <property type="nucleotide sequence ID" value="NZ_FNEM01000005.1"/>
</dbReference>
<keyword evidence="2" id="KW-0564">Palmitate</keyword>
<keyword evidence="2" id="KW-0732">Signal</keyword>
<dbReference type="PANTHER" id="PTHR30203">
    <property type="entry name" value="OUTER MEMBRANE CATION EFFLUX PROTEIN"/>
    <property type="match status" value="1"/>
</dbReference>
<feature type="signal peptide" evidence="2">
    <location>
        <begin position="1"/>
        <end position="19"/>
    </location>
</feature>
<keyword evidence="2" id="KW-1134">Transmembrane beta strand</keyword>
<dbReference type="Gene3D" id="1.20.1600.10">
    <property type="entry name" value="Outer membrane efflux proteins (OEP)"/>
    <property type="match status" value="1"/>
</dbReference>
<dbReference type="Gene3D" id="2.20.200.10">
    <property type="entry name" value="Outer membrane efflux proteins (OEP)"/>
    <property type="match status" value="1"/>
</dbReference>
<keyword evidence="2" id="KW-0472">Membrane</keyword>
<evidence type="ECO:0000256" key="1">
    <source>
        <dbReference type="ARBA" id="ARBA00007613"/>
    </source>
</evidence>
<dbReference type="GO" id="GO:0015562">
    <property type="term" value="F:efflux transmembrane transporter activity"/>
    <property type="evidence" value="ECO:0007669"/>
    <property type="project" value="InterPro"/>
</dbReference>
<dbReference type="Pfam" id="PF02321">
    <property type="entry name" value="OEP"/>
    <property type="match status" value="2"/>
</dbReference>
<dbReference type="AlphaFoldDB" id="A0A1G8RDT1"/>
<dbReference type="SUPFAM" id="SSF56954">
    <property type="entry name" value="Outer membrane efflux proteins (OEP)"/>
    <property type="match status" value="1"/>
</dbReference>
<sequence length="481" mass="51207">MRNLIPLSLALLLSGCAVGPDYLGPDTSTGQPENWQTSAHTRSADVELGWWQQFNDPMLNQLVAQALTQNLNVLAAQERVKLADSYRQAVSATSLPQIGIGGGFIAGMLSEQGPVGGPLRNPSLGGQPLGIPLADRHFQASYLGVSAAWEPDLFGKTARLVEATQARADQVAIVADGTRMLVVSAVANNYLQLRSAQQQKQILLSQQQDLQALELRVASLYDSGLTSGIEPAQIRAQQAQLQAALPQFDSVIDAHSRRLAILTGQPSSALLTSLATPQPLPQVNGVIPVGLPSELLQRRPDIRFAERQMKVANAELGVAIANQYPSFYLTGAPGVAASDFGDLFASGSSAWSFGAGVNWSLFDGGLRDALEAVAQSQVDIAALEYQRTLLTAFGEVETLLNAYGNSQAHLQSLSRAQAQIGAAVTRTDALADSGLASGIDRLQARGARHQADLQLLQAQTRHAQLVVTLYKSLGGRWPQVD</sequence>
<dbReference type="PROSITE" id="PS51257">
    <property type="entry name" value="PROKAR_LIPOPROTEIN"/>
    <property type="match status" value="1"/>
</dbReference>
<dbReference type="InterPro" id="IPR010131">
    <property type="entry name" value="MdtP/NodT-like"/>
</dbReference>
<evidence type="ECO:0000313" key="3">
    <source>
        <dbReference type="EMBL" id="SDJ15167.1"/>
    </source>
</evidence>
<comment type="subcellular location">
    <subcellularLocation>
        <location evidence="2">Cell outer membrane</location>
        <topology evidence="2">Lipid-anchor</topology>
    </subcellularLocation>
</comment>
<feature type="chain" id="PRO_5011332618" evidence="2">
    <location>
        <begin position="20"/>
        <end position="481"/>
    </location>
</feature>
<reference evidence="4" key="1">
    <citation type="submission" date="2016-10" db="EMBL/GenBank/DDBJ databases">
        <authorList>
            <person name="Varghese N."/>
            <person name="Submissions S."/>
        </authorList>
    </citation>
    <scope>NUCLEOTIDE SEQUENCE [LARGE SCALE GENOMIC DNA]</scope>
    <source>
        <strain evidence="4">DSM 23317</strain>
    </source>
</reference>
<dbReference type="EMBL" id="FNEM01000005">
    <property type="protein sequence ID" value="SDJ15167.1"/>
    <property type="molecule type" value="Genomic_DNA"/>
</dbReference>
<evidence type="ECO:0000313" key="4">
    <source>
        <dbReference type="Proteomes" id="UP000199527"/>
    </source>
</evidence>
<accession>A0A1G8RDT1</accession>
<dbReference type="NCBIfam" id="TIGR01845">
    <property type="entry name" value="outer_NodT"/>
    <property type="match status" value="1"/>
</dbReference>
<dbReference type="Proteomes" id="UP000199527">
    <property type="component" value="Unassembled WGS sequence"/>
</dbReference>